<organism evidence="10 11">
    <name type="scientific">Treponema lecithinolyticum ATCC 700332</name>
    <dbReference type="NCBI Taxonomy" id="1321815"/>
    <lineage>
        <taxon>Bacteria</taxon>
        <taxon>Pseudomonadati</taxon>
        <taxon>Spirochaetota</taxon>
        <taxon>Spirochaetia</taxon>
        <taxon>Spirochaetales</taxon>
        <taxon>Treponemataceae</taxon>
        <taxon>Treponema</taxon>
    </lineage>
</organism>
<dbReference type="EMBL" id="AWVH01000030">
    <property type="protein sequence ID" value="ERJ93159.1"/>
    <property type="molecule type" value="Genomic_DNA"/>
</dbReference>
<dbReference type="Gene3D" id="3.30.930.10">
    <property type="entry name" value="Bira Bifunctional Protein, Domain 2"/>
    <property type="match status" value="1"/>
</dbReference>
<keyword evidence="3 7" id="KW-0028">Amino-acid biosynthesis</keyword>
<keyword evidence="6 7" id="KW-0061">Asparagine biosynthesis</keyword>
<dbReference type="InterPro" id="IPR004618">
    <property type="entry name" value="AsnA"/>
</dbReference>
<proteinExistence type="inferred from homology"/>
<comment type="subcellular location">
    <subcellularLocation>
        <location evidence="7">Cytoplasm</location>
    </subcellularLocation>
</comment>
<evidence type="ECO:0000259" key="9">
    <source>
        <dbReference type="PROSITE" id="PS50862"/>
    </source>
</evidence>
<dbReference type="PANTHER" id="PTHR30073">
    <property type="entry name" value="ASPARTATE--AMMONIA LIGASE"/>
    <property type="match status" value="1"/>
</dbReference>
<accession>A0ABN0NYT4</accession>
<evidence type="ECO:0000256" key="2">
    <source>
        <dbReference type="ARBA" id="ARBA00022598"/>
    </source>
</evidence>
<reference evidence="10 11" key="1">
    <citation type="submission" date="2013-08" db="EMBL/GenBank/DDBJ databases">
        <authorList>
            <person name="Weinstock G."/>
            <person name="Sodergren E."/>
            <person name="Wylie T."/>
            <person name="Fulton L."/>
            <person name="Fulton R."/>
            <person name="Fronick C."/>
            <person name="O'Laughlin M."/>
            <person name="Godfrey J."/>
            <person name="Miner T."/>
            <person name="Herter B."/>
            <person name="Appelbaum E."/>
            <person name="Cordes M."/>
            <person name="Lek S."/>
            <person name="Wollam A."/>
            <person name="Pepin K.H."/>
            <person name="Palsikar V.B."/>
            <person name="Mitreva M."/>
            <person name="Wilson R.K."/>
        </authorList>
    </citation>
    <scope>NUCLEOTIDE SEQUENCE [LARGE SCALE GENOMIC DNA]</scope>
    <source>
        <strain evidence="10 11">ATCC 700332</strain>
    </source>
</reference>
<keyword evidence="2 7" id="KW-0436">Ligase</keyword>
<feature type="domain" description="Aminoacyl-transfer RNA synthetases class-II family profile" evidence="9">
    <location>
        <begin position="101"/>
        <end position="330"/>
    </location>
</feature>
<dbReference type="PROSITE" id="PS50862">
    <property type="entry name" value="AA_TRNA_LIGASE_II"/>
    <property type="match status" value="1"/>
</dbReference>
<evidence type="ECO:0000256" key="5">
    <source>
        <dbReference type="ARBA" id="ARBA00022840"/>
    </source>
</evidence>
<sequence length="345" mass="38970">MAQLHIPAAYKALLSVRETEHAIVMIKEFFQLALSTELNLTRVTAPLFLQKGTGLNDDLNGTERPVSFPVPAMQDVQMEIVHSLAKWKRVKLSDLALQPGFGIYTDMNAIRADEELDNIHSLYVDQWDWEMVIEQTDRTIAFLRNTVEKIYRCLKRTEFYIYDRYPVITPVLPEKITFLFSEDLQQQMPGMSSKERENAACERYGAVFIIGIGSPLGDGKPHDGRAPDYDDWSTETEGGRHGLNGDLLVWNPVLKSALELSSMGIRVSAETLLRQLSQCGCLERKKLYFHSQLLSGALPLSVGGGIGQSRLCMYFLRKAHIGETQVSAWPDSMREQCRKNGITLL</sequence>
<evidence type="ECO:0000256" key="3">
    <source>
        <dbReference type="ARBA" id="ARBA00022605"/>
    </source>
</evidence>
<evidence type="ECO:0000256" key="1">
    <source>
        <dbReference type="ARBA" id="ARBA00022490"/>
    </source>
</evidence>
<keyword evidence="4 7" id="KW-0547">Nucleotide-binding</keyword>
<keyword evidence="1 7" id="KW-0963">Cytoplasm</keyword>
<dbReference type="InterPro" id="IPR006195">
    <property type="entry name" value="aa-tRNA-synth_II"/>
</dbReference>
<dbReference type="InterPro" id="IPR045864">
    <property type="entry name" value="aa-tRNA-synth_II/BPL/LPL"/>
</dbReference>
<dbReference type="Proteomes" id="UP000016649">
    <property type="component" value="Unassembled WGS sequence"/>
</dbReference>
<evidence type="ECO:0000256" key="4">
    <source>
        <dbReference type="ARBA" id="ARBA00022741"/>
    </source>
</evidence>
<comment type="catalytic activity">
    <reaction evidence="7">
        <text>L-aspartate + NH4(+) + ATP = L-asparagine + AMP + diphosphate + H(+)</text>
        <dbReference type="Rhea" id="RHEA:11372"/>
        <dbReference type="ChEBI" id="CHEBI:15378"/>
        <dbReference type="ChEBI" id="CHEBI:28938"/>
        <dbReference type="ChEBI" id="CHEBI:29991"/>
        <dbReference type="ChEBI" id="CHEBI:30616"/>
        <dbReference type="ChEBI" id="CHEBI:33019"/>
        <dbReference type="ChEBI" id="CHEBI:58048"/>
        <dbReference type="ChEBI" id="CHEBI:456215"/>
        <dbReference type="EC" id="6.3.1.1"/>
    </reaction>
</comment>
<keyword evidence="5 7" id="KW-0067">ATP-binding</keyword>
<evidence type="ECO:0000256" key="7">
    <source>
        <dbReference type="HAMAP-Rule" id="MF_00555"/>
    </source>
</evidence>
<dbReference type="GO" id="GO:0016874">
    <property type="term" value="F:ligase activity"/>
    <property type="evidence" value="ECO:0007669"/>
    <property type="project" value="UniProtKB-KW"/>
</dbReference>
<dbReference type="SUPFAM" id="SSF55681">
    <property type="entry name" value="Class II aaRS and biotin synthetases"/>
    <property type="match status" value="1"/>
</dbReference>
<comment type="caution">
    <text evidence="10">The sequence shown here is derived from an EMBL/GenBank/DDBJ whole genome shotgun (WGS) entry which is preliminary data.</text>
</comment>
<evidence type="ECO:0000256" key="6">
    <source>
        <dbReference type="ARBA" id="ARBA00022888"/>
    </source>
</evidence>
<comment type="similarity">
    <text evidence="7">Belongs to the class-II aminoacyl-tRNA synthetase family. AsnA subfamily.</text>
</comment>
<evidence type="ECO:0000313" key="10">
    <source>
        <dbReference type="EMBL" id="ERJ93159.1"/>
    </source>
</evidence>
<gene>
    <name evidence="7" type="primary">asnA</name>
    <name evidence="10" type="ORF">HMPREF9193_01159</name>
</gene>
<evidence type="ECO:0000313" key="11">
    <source>
        <dbReference type="Proteomes" id="UP000016649"/>
    </source>
</evidence>
<dbReference type="NCBIfam" id="TIGR00669">
    <property type="entry name" value="asnA"/>
    <property type="match status" value="1"/>
</dbReference>
<dbReference type="EC" id="6.3.1.1" evidence="7 8"/>
<dbReference type="PIRSF" id="PIRSF001555">
    <property type="entry name" value="Asp_ammon_ligase"/>
    <property type="match status" value="1"/>
</dbReference>
<keyword evidence="11" id="KW-1185">Reference proteome</keyword>
<comment type="pathway">
    <text evidence="7">Amino-acid biosynthesis; L-asparagine biosynthesis; L-asparagine from L-aspartate (ammonia route): step 1/1.</text>
</comment>
<protein>
    <recommendedName>
        <fullName evidence="7 8">Aspartate--ammonia ligase</fullName>
        <ecNumber evidence="7 8">6.3.1.1</ecNumber>
    </recommendedName>
    <alternativeName>
        <fullName evidence="7">Asparagine synthetase A</fullName>
    </alternativeName>
</protein>
<dbReference type="RefSeq" id="WP_021687370.1">
    <property type="nucleotide sequence ID" value="NZ_KI260566.1"/>
</dbReference>
<name>A0ABN0NYT4_TRELE</name>
<dbReference type="HAMAP" id="MF_00555">
    <property type="entry name" value="AsnA"/>
    <property type="match status" value="1"/>
</dbReference>
<evidence type="ECO:0000256" key="8">
    <source>
        <dbReference type="NCBIfam" id="TIGR00669"/>
    </source>
</evidence>
<dbReference type="PANTHER" id="PTHR30073:SF5">
    <property type="entry name" value="ASPARTATE--AMMONIA LIGASE"/>
    <property type="match status" value="1"/>
</dbReference>
<dbReference type="Pfam" id="PF03590">
    <property type="entry name" value="AsnA"/>
    <property type="match status" value="1"/>
</dbReference>